<keyword evidence="4" id="KW-1185">Reference proteome</keyword>
<proteinExistence type="predicted"/>
<dbReference type="EMBL" id="FZQB01000001">
    <property type="protein sequence ID" value="SNT68492.1"/>
    <property type="molecule type" value="Genomic_DNA"/>
</dbReference>
<evidence type="ECO:0000259" key="2">
    <source>
        <dbReference type="Pfam" id="PF02120"/>
    </source>
</evidence>
<dbReference type="Gene3D" id="3.30.750.140">
    <property type="match status" value="1"/>
</dbReference>
<evidence type="ECO:0000313" key="4">
    <source>
        <dbReference type="Proteomes" id="UP000198307"/>
    </source>
</evidence>
<protein>
    <submittedName>
        <fullName evidence="3">Hook-length control protein FliK</fullName>
    </submittedName>
</protein>
<evidence type="ECO:0000256" key="1">
    <source>
        <dbReference type="SAM" id="MobiDB-lite"/>
    </source>
</evidence>
<sequence>MSGELLTHGLPTPPAVRSGGGVSANSDGNPDEVDFEETWEEVTRIKAAPESTVPSEAEQTEDSPSSNADQTAVGDSSDDPHALSLFIEQITGITAAVADPSGPDRAVVMDIPAGTLREEFSERRSPQTSDVADVRGVASDPEGDPATATASKAAGQVELAGEAPDFQEPAHEPRATSLIASRPPEEMMRSLPSGEAVRNIGPALQPVAAIKTVLGQIADALVTAADDRIEITLSPEELGRIRLIVSGPDRAPHVSVWVERPEVMDLIRRNTTLLHQHFSAAGFEGAAFDFQDGQQEWHDNPPPARAESVAIAQIAPVISGGSALHPARIDGRLDIRL</sequence>
<feature type="region of interest" description="Disordered" evidence="1">
    <location>
        <begin position="118"/>
        <end position="152"/>
    </location>
</feature>
<feature type="compositionally biased region" description="Acidic residues" evidence="1">
    <location>
        <begin position="29"/>
        <end position="40"/>
    </location>
</feature>
<gene>
    <name evidence="3" type="ORF">SAMN05444959_10147</name>
</gene>
<feature type="compositionally biased region" description="Polar residues" evidence="1">
    <location>
        <begin position="62"/>
        <end position="74"/>
    </location>
</feature>
<feature type="domain" description="Flagellar hook-length control protein-like C-terminal" evidence="2">
    <location>
        <begin position="227"/>
        <end position="296"/>
    </location>
</feature>
<dbReference type="AlphaFoldDB" id="A0A239PL17"/>
<feature type="region of interest" description="Disordered" evidence="1">
    <location>
        <begin position="1"/>
        <end position="80"/>
    </location>
</feature>
<accession>A0A239PL17</accession>
<organism evidence="3 4">
    <name type="scientific">Paracoccus seriniphilus</name>
    <dbReference type="NCBI Taxonomy" id="184748"/>
    <lineage>
        <taxon>Bacteria</taxon>
        <taxon>Pseudomonadati</taxon>
        <taxon>Pseudomonadota</taxon>
        <taxon>Alphaproteobacteria</taxon>
        <taxon>Rhodobacterales</taxon>
        <taxon>Paracoccaceae</taxon>
        <taxon>Paracoccus</taxon>
    </lineage>
</organism>
<evidence type="ECO:0000313" key="3">
    <source>
        <dbReference type="EMBL" id="SNT68492.1"/>
    </source>
</evidence>
<dbReference type="InterPro" id="IPR021136">
    <property type="entry name" value="Flagellar_hook_control-like_C"/>
</dbReference>
<dbReference type="Proteomes" id="UP000198307">
    <property type="component" value="Unassembled WGS sequence"/>
</dbReference>
<reference evidence="3 4" key="1">
    <citation type="submission" date="2017-07" db="EMBL/GenBank/DDBJ databases">
        <authorList>
            <person name="Sun Z.S."/>
            <person name="Albrecht U."/>
            <person name="Echele G."/>
            <person name="Lee C.C."/>
        </authorList>
    </citation>
    <scope>NUCLEOTIDE SEQUENCE [LARGE SCALE GENOMIC DNA]</scope>
    <source>
        <strain evidence="3 4">DSM 14827</strain>
    </source>
</reference>
<dbReference type="Pfam" id="PF02120">
    <property type="entry name" value="Flg_hook"/>
    <property type="match status" value="1"/>
</dbReference>
<dbReference type="OrthoDB" id="7203912at2"/>
<dbReference type="RefSeq" id="WP_089342422.1">
    <property type="nucleotide sequence ID" value="NZ_CP067129.1"/>
</dbReference>
<name>A0A239PL17_9RHOB</name>
<dbReference type="InterPro" id="IPR038610">
    <property type="entry name" value="FliK-like_C_sf"/>
</dbReference>